<dbReference type="Proteomes" id="UP001439008">
    <property type="component" value="Unassembled WGS sequence"/>
</dbReference>
<gene>
    <name evidence="1" type="ORF">MHBO_001066</name>
</gene>
<comment type="caution">
    <text evidence="1">The sequence shown here is derived from an EMBL/GenBank/DDBJ whole genome shotgun (WGS) entry which is preliminary data.</text>
</comment>
<keyword evidence="2" id="KW-1185">Reference proteome</keyword>
<name>A0ABV2AHM9_9EUKA</name>
<evidence type="ECO:0000313" key="2">
    <source>
        <dbReference type="Proteomes" id="UP001439008"/>
    </source>
</evidence>
<sequence length="187" mass="22132">MSDQNPKKRCNDCPPGLTERFTNFVCNLPMFNNVCDRLRNKMEKTETKPIDSQKKFWDDNQEDTFNHLKFLAKMNERQIEKAFQSIDRLAETPKTRKTDDFGPKRTVDSFRAKESKIVSNDEADFRMNEETRTINGKTFHRKIVIENGKIITNESNFPDETDSSQNLDFFHHFNESFNDLLKRFFGE</sequence>
<organism evidence="1 2">
    <name type="scientific">Bonamia ostreae</name>
    <dbReference type="NCBI Taxonomy" id="126728"/>
    <lineage>
        <taxon>Eukaryota</taxon>
        <taxon>Sar</taxon>
        <taxon>Rhizaria</taxon>
        <taxon>Endomyxa</taxon>
        <taxon>Ascetosporea</taxon>
        <taxon>Haplosporida</taxon>
        <taxon>Bonamia</taxon>
    </lineage>
</organism>
<proteinExistence type="predicted"/>
<reference evidence="1 2" key="1">
    <citation type="journal article" date="2024" name="BMC Biol.">
        <title>Comparative genomics of Ascetosporea gives new insight into the evolutionary basis for animal parasitism in Rhizaria.</title>
        <authorList>
            <person name="Hiltunen Thoren M."/>
            <person name="Onut-Brannstrom I."/>
            <person name="Alfjorden A."/>
            <person name="Peckova H."/>
            <person name="Swords F."/>
            <person name="Hooper C."/>
            <person name="Holzer A.S."/>
            <person name="Bass D."/>
            <person name="Burki F."/>
        </authorList>
    </citation>
    <scope>NUCLEOTIDE SEQUENCE [LARGE SCALE GENOMIC DNA]</scope>
    <source>
        <strain evidence="1">20-A016</strain>
    </source>
</reference>
<protein>
    <submittedName>
        <fullName evidence="1">Uncharacterized protein</fullName>
    </submittedName>
</protein>
<evidence type="ECO:0000313" key="1">
    <source>
        <dbReference type="EMBL" id="MES1919203.1"/>
    </source>
</evidence>
<dbReference type="EMBL" id="JBDODL010000225">
    <property type="protein sequence ID" value="MES1919203.1"/>
    <property type="molecule type" value="Genomic_DNA"/>
</dbReference>
<accession>A0ABV2AHM9</accession>